<dbReference type="PROSITE" id="PS50102">
    <property type="entry name" value="RRM"/>
    <property type="match status" value="1"/>
</dbReference>
<dbReference type="EMBL" id="BPLQ01008672">
    <property type="protein sequence ID" value="GIY38802.1"/>
    <property type="molecule type" value="Genomic_DNA"/>
</dbReference>
<name>A0AAV4T295_9ARAC</name>
<gene>
    <name evidence="5" type="ORF">CDAR_403421</name>
</gene>
<proteinExistence type="predicted"/>
<evidence type="ECO:0000256" key="2">
    <source>
        <dbReference type="ARBA" id="ARBA00022884"/>
    </source>
</evidence>
<dbReference type="Proteomes" id="UP001054837">
    <property type="component" value="Unassembled WGS sequence"/>
</dbReference>
<evidence type="ECO:0000256" key="1">
    <source>
        <dbReference type="ARBA" id="ARBA00022737"/>
    </source>
</evidence>
<feature type="domain" description="RRM" evidence="4">
    <location>
        <begin position="585"/>
        <end position="661"/>
    </location>
</feature>
<dbReference type="InterPro" id="IPR012677">
    <property type="entry name" value="Nucleotide-bd_a/b_plait_sf"/>
</dbReference>
<dbReference type="Gene3D" id="3.30.70.330">
    <property type="match status" value="2"/>
</dbReference>
<dbReference type="SMART" id="SM00360">
    <property type="entry name" value="RRM"/>
    <property type="match status" value="3"/>
</dbReference>
<evidence type="ECO:0000313" key="6">
    <source>
        <dbReference type="Proteomes" id="UP001054837"/>
    </source>
</evidence>
<dbReference type="Pfam" id="PF00076">
    <property type="entry name" value="RRM_1"/>
    <property type="match status" value="1"/>
</dbReference>
<evidence type="ECO:0000256" key="3">
    <source>
        <dbReference type="PROSITE-ProRule" id="PRU00176"/>
    </source>
</evidence>
<keyword evidence="2 3" id="KW-0694">RNA-binding</keyword>
<accession>A0AAV4T295</accession>
<dbReference type="InterPro" id="IPR035979">
    <property type="entry name" value="RBD_domain_sf"/>
</dbReference>
<dbReference type="InterPro" id="IPR050666">
    <property type="entry name" value="ESRP"/>
</dbReference>
<dbReference type="AlphaFoldDB" id="A0AAV4T295"/>
<sequence>MTFSDELYADALEFRLKDMFYIRLQNLPLSAGIKDVRHFFSGIDIPEGHVQIIGGERGDVFIGFRSYVDASQAMLKNGGEIHEVQIEITPSSRAEVLDTIEMMKHQSQCPTIQNQAAAPAEQSMMPPLQNLVVAIMASEHLSVSLSQSLKSVENENSYPPLHRLGGKLPLRERNNLYLRPDIKRDRSRSPVQKKNVEVEQRNDCLRRDHRHYDESAQYRVNATRHTNDDMNHKDLYHQIDNPTDPFNCFGMKENRETESLADSCLNSMLYPTVSCEQMPPTSKEQLSNQFEKRKNISQMVYNDKCASTYRSTFPPSLPEISSEVIDEIGKDISFNDEKCGVPPNAVEISGVPRDVTMKEILDLFPNIKIPAANICIIASYKDTEKVLIRFKHPNECEQVLNYQPYYIRNFLCKVSACSLESSESVASTLNPCKKNGPQEDDLVLPLSGKMSGILQRPPAILPSPQPVSILQTPPNHERPLRRPLLSQVPNRERFEDYHPHPSEKMDFHPTFNGLDPTRGPHFSHGWRPGFPRGGCSSIDGPFNGDRPPMMRHPSGRMHGHFFNRPPFNGHLSQTNGPAGFGAPGCVVSINNLHFRASLENILEFFKEYNLSKDNVIRRFNENRQVTGEARVAFRSPWDAQRAVTELNHKSIMGRSLSLALL</sequence>
<evidence type="ECO:0000313" key="5">
    <source>
        <dbReference type="EMBL" id="GIY38802.1"/>
    </source>
</evidence>
<protein>
    <recommendedName>
        <fullName evidence="4">RRM domain-containing protein</fullName>
    </recommendedName>
</protein>
<reference evidence="5 6" key="1">
    <citation type="submission" date="2021-06" db="EMBL/GenBank/DDBJ databases">
        <title>Caerostris darwini draft genome.</title>
        <authorList>
            <person name="Kono N."/>
            <person name="Arakawa K."/>
        </authorList>
    </citation>
    <scope>NUCLEOTIDE SEQUENCE [LARGE SCALE GENOMIC DNA]</scope>
</reference>
<organism evidence="5 6">
    <name type="scientific">Caerostris darwini</name>
    <dbReference type="NCBI Taxonomy" id="1538125"/>
    <lineage>
        <taxon>Eukaryota</taxon>
        <taxon>Metazoa</taxon>
        <taxon>Ecdysozoa</taxon>
        <taxon>Arthropoda</taxon>
        <taxon>Chelicerata</taxon>
        <taxon>Arachnida</taxon>
        <taxon>Araneae</taxon>
        <taxon>Araneomorphae</taxon>
        <taxon>Entelegynae</taxon>
        <taxon>Araneoidea</taxon>
        <taxon>Araneidae</taxon>
        <taxon>Caerostris</taxon>
    </lineage>
</organism>
<dbReference type="GO" id="GO:0003723">
    <property type="term" value="F:RNA binding"/>
    <property type="evidence" value="ECO:0007669"/>
    <property type="project" value="UniProtKB-UniRule"/>
</dbReference>
<dbReference type="SUPFAM" id="SSF54928">
    <property type="entry name" value="RNA-binding domain, RBD"/>
    <property type="match status" value="2"/>
</dbReference>
<dbReference type="PANTHER" id="PTHR13976">
    <property type="entry name" value="HETEROGENEOUS NUCLEAR RIBONUCLEOPROTEIN-RELATED"/>
    <property type="match status" value="1"/>
</dbReference>
<dbReference type="InterPro" id="IPR000504">
    <property type="entry name" value="RRM_dom"/>
</dbReference>
<keyword evidence="6" id="KW-1185">Reference proteome</keyword>
<keyword evidence="1" id="KW-0677">Repeat</keyword>
<comment type="caution">
    <text evidence="5">The sequence shown here is derived from an EMBL/GenBank/DDBJ whole genome shotgun (WGS) entry which is preliminary data.</text>
</comment>
<evidence type="ECO:0000259" key="4">
    <source>
        <dbReference type="PROSITE" id="PS50102"/>
    </source>
</evidence>